<feature type="region of interest" description="Disordered" evidence="1">
    <location>
        <begin position="1"/>
        <end position="27"/>
    </location>
</feature>
<accession>A0A839QWI7</accession>
<organism evidence="2 3">
    <name type="scientific">Paeniglutamicibacter cryotolerans</name>
    <dbReference type="NCBI Taxonomy" id="670079"/>
    <lineage>
        <taxon>Bacteria</taxon>
        <taxon>Bacillati</taxon>
        <taxon>Actinomycetota</taxon>
        <taxon>Actinomycetes</taxon>
        <taxon>Micrococcales</taxon>
        <taxon>Micrococcaceae</taxon>
        <taxon>Paeniglutamicibacter</taxon>
    </lineage>
</organism>
<comment type="caution">
    <text evidence="2">The sequence shown here is derived from an EMBL/GenBank/DDBJ whole genome shotgun (WGS) entry which is preliminary data.</text>
</comment>
<keyword evidence="3" id="KW-1185">Reference proteome</keyword>
<dbReference type="Proteomes" id="UP000523000">
    <property type="component" value="Unassembled WGS sequence"/>
</dbReference>
<reference evidence="2 3" key="1">
    <citation type="submission" date="2020-08" db="EMBL/GenBank/DDBJ databases">
        <title>Sequencing the genomes of 1000 actinobacteria strains.</title>
        <authorList>
            <person name="Klenk H.-P."/>
        </authorList>
    </citation>
    <scope>NUCLEOTIDE SEQUENCE [LARGE SCALE GENOMIC DNA]</scope>
    <source>
        <strain evidence="2 3">DSM 22826</strain>
    </source>
</reference>
<evidence type="ECO:0000313" key="3">
    <source>
        <dbReference type="Proteomes" id="UP000523000"/>
    </source>
</evidence>
<dbReference type="EMBL" id="JACHVS010000005">
    <property type="protein sequence ID" value="MBB2997672.1"/>
    <property type="molecule type" value="Genomic_DNA"/>
</dbReference>
<protein>
    <submittedName>
        <fullName evidence="2">Uncharacterized protein</fullName>
    </submittedName>
</protein>
<proteinExistence type="predicted"/>
<feature type="region of interest" description="Disordered" evidence="1">
    <location>
        <begin position="135"/>
        <end position="180"/>
    </location>
</feature>
<evidence type="ECO:0000256" key="1">
    <source>
        <dbReference type="SAM" id="MobiDB-lite"/>
    </source>
</evidence>
<sequence>MPGKAAHRCPAPWQTTNSKGQPHRRDVAGLCHAPAADVVHRGDQLRPSLRPRVRATESRMKWMSWRQSERCSENRVRPWPNPIPRVTARSRVARSTPFNAMVRHANGLPADAHLTVTDHGPGRRGTMLPRRRVDPAGQLVAGPPGQGPEDQDRSRPGQTAGRRHLADQYQAGIEPPGSARRCRRHGIRPVGALRCRSCVWGPGADLVFAPGPVRSPGRVRSLGRSKPHPRILRHIDPAQAQPPRWPAAESCSVYDRPIPNGI</sequence>
<evidence type="ECO:0000313" key="2">
    <source>
        <dbReference type="EMBL" id="MBB2997672.1"/>
    </source>
</evidence>
<gene>
    <name evidence="2" type="ORF">E9229_003944</name>
</gene>
<dbReference type="AlphaFoldDB" id="A0A839QWI7"/>
<name>A0A839QWI7_9MICC</name>